<dbReference type="EMBL" id="KK107364">
    <property type="protein sequence ID" value="EZA51976.1"/>
    <property type="molecule type" value="Genomic_DNA"/>
</dbReference>
<dbReference type="Proteomes" id="UP000053097">
    <property type="component" value="Unassembled WGS sequence"/>
</dbReference>
<evidence type="ECO:0000313" key="1">
    <source>
        <dbReference type="EMBL" id="EZA51976.1"/>
    </source>
</evidence>
<keyword evidence="2" id="KW-1185">Reference proteome</keyword>
<proteinExistence type="predicted"/>
<name>A0A026W8K6_OOCBI</name>
<feature type="non-terminal residue" evidence="1">
    <location>
        <position position="1"/>
    </location>
</feature>
<protein>
    <submittedName>
        <fullName evidence="1">Uncharacterized protein</fullName>
    </submittedName>
</protein>
<gene>
    <name evidence="1" type="ORF">X777_09291</name>
</gene>
<feature type="non-terminal residue" evidence="1">
    <location>
        <position position="107"/>
    </location>
</feature>
<accession>A0A026W8K6</accession>
<dbReference type="AlphaFoldDB" id="A0A026W8K6"/>
<sequence length="107" mass="11541">TVRAWQKKSDGGVVPEPRGSVARKVIRKRTTSLLGSDRGAVKRIAMTIRACTRVIMQLAVVIVSASNLIADADVDVDHREEWVVRVQGGSQVASLLAAQSGYKHHGP</sequence>
<dbReference type="OrthoDB" id="300641at2759"/>
<evidence type="ECO:0000313" key="2">
    <source>
        <dbReference type="Proteomes" id="UP000053097"/>
    </source>
</evidence>
<reference evidence="1 2" key="1">
    <citation type="journal article" date="2014" name="Curr. Biol.">
        <title>The genome of the clonal raider ant Cerapachys biroi.</title>
        <authorList>
            <person name="Oxley P.R."/>
            <person name="Ji L."/>
            <person name="Fetter-Pruneda I."/>
            <person name="McKenzie S.K."/>
            <person name="Li C."/>
            <person name="Hu H."/>
            <person name="Zhang G."/>
            <person name="Kronauer D.J."/>
        </authorList>
    </citation>
    <scope>NUCLEOTIDE SEQUENCE [LARGE SCALE GENOMIC DNA]</scope>
</reference>
<organism evidence="1 2">
    <name type="scientific">Ooceraea biroi</name>
    <name type="common">Clonal raider ant</name>
    <name type="synonym">Cerapachys biroi</name>
    <dbReference type="NCBI Taxonomy" id="2015173"/>
    <lineage>
        <taxon>Eukaryota</taxon>
        <taxon>Metazoa</taxon>
        <taxon>Ecdysozoa</taxon>
        <taxon>Arthropoda</taxon>
        <taxon>Hexapoda</taxon>
        <taxon>Insecta</taxon>
        <taxon>Pterygota</taxon>
        <taxon>Neoptera</taxon>
        <taxon>Endopterygota</taxon>
        <taxon>Hymenoptera</taxon>
        <taxon>Apocrita</taxon>
        <taxon>Aculeata</taxon>
        <taxon>Formicoidea</taxon>
        <taxon>Formicidae</taxon>
        <taxon>Dorylinae</taxon>
        <taxon>Ooceraea</taxon>
    </lineage>
</organism>